<dbReference type="RefSeq" id="WP_133640646.1">
    <property type="nucleotide sequence ID" value="NZ_SNZV01000005.1"/>
</dbReference>
<reference evidence="2 3" key="1">
    <citation type="submission" date="2019-03" db="EMBL/GenBank/DDBJ databases">
        <title>Genomic Encyclopedia of Type Strains, Phase III (KMG-III): the genomes of soil and plant-associated and newly described type strains.</title>
        <authorList>
            <person name="Whitman W."/>
        </authorList>
    </citation>
    <scope>NUCLEOTIDE SEQUENCE [LARGE SCALE GENOMIC DNA]</scope>
    <source>
        <strain evidence="2 3">CGMCC 1.12801</strain>
    </source>
</reference>
<dbReference type="OrthoDB" id="187863at2"/>
<dbReference type="EMBL" id="SNZV01000005">
    <property type="protein sequence ID" value="TDS13157.1"/>
    <property type="molecule type" value="Genomic_DNA"/>
</dbReference>
<protein>
    <recommendedName>
        <fullName evidence="4">Transmembrane protein</fullName>
    </recommendedName>
</protein>
<evidence type="ECO:0000313" key="3">
    <source>
        <dbReference type="Proteomes" id="UP000294752"/>
    </source>
</evidence>
<gene>
    <name evidence="2" type="ORF">B0I21_105291</name>
</gene>
<feature type="transmembrane region" description="Helical" evidence="1">
    <location>
        <begin position="12"/>
        <end position="32"/>
    </location>
</feature>
<dbReference type="InterPro" id="IPR046657">
    <property type="entry name" value="DUF6766"/>
</dbReference>
<accession>A0A4R7CYZ0</accession>
<keyword evidence="1" id="KW-0812">Transmembrane</keyword>
<proteinExistence type="predicted"/>
<keyword evidence="1" id="KW-1133">Transmembrane helix</keyword>
<keyword evidence="1" id="KW-0472">Membrane</keyword>
<dbReference type="Proteomes" id="UP000294752">
    <property type="component" value="Unassembled WGS sequence"/>
</dbReference>
<name>A0A4R7CYZ0_9SPHI</name>
<evidence type="ECO:0008006" key="4">
    <source>
        <dbReference type="Google" id="ProtNLM"/>
    </source>
</evidence>
<organism evidence="2 3">
    <name type="scientific">Sphingobacterium paludis</name>
    <dbReference type="NCBI Taxonomy" id="1476465"/>
    <lineage>
        <taxon>Bacteria</taxon>
        <taxon>Pseudomonadati</taxon>
        <taxon>Bacteroidota</taxon>
        <taxon>Sphingobacteriia</taxon>
        <taxon>Sphingobacteriales</taxon>
        <taxon>Sphingobacteriaceae</taxon>
        <taxon>Sphingobacterium</taxon>
    </lineage>
</organism>
<keyword evidence="3" id="KW-1185">Reference proteome</keyword>
<sequence length="219" mass="25356">MMNKTWYQRNSLSIVVTVLFILALVAQFYFGWLVNNAELDEEGARPLGIWNYARTGHFVAATFENFQSEFLQMFLYVVLTISLRQVGSAESKPLDGRAEVDRVPKPHPDAPGPVRQGGWRLYIYSHSLTIAFLLLFLISWSLHLYGSWRHFNELRRAAGEQAASLRYFLREPHFWFETFQNWQSEFLSVASIVLLTIFLRQKGSPESKPVDAPHWQTGK</sequence>
<feature type="transmembrane region" description="Helical" evidence="1">
    <location>
        <begin position="121"/>
        <end position="142"/>
    </location>
</feature>
<comment type="caution">
    <text evidence="2">The sequence shown here is derived from an EMBL/GenBank/DDBJ whole genome shotgun (WGS) entry which is preliminary data.</text>
</comment>
<evidence type="ECO:0000256" key="1">
    <source>
        <dbReference type="SAM" id="Phobius"/>
    </source>
</evidence>
<evidence type="ECO:0000313" key="2">
    <source>
        <dbReference type="EMBL" id="TDS13157.1"/>
    </source>
</evidence>
<dbReference type="AlphaFoldDB" id="A0A4R7CYZ0"/>
<dbReference type="Pfam" id="PF20554">
    <property type="entry name" value="DUF6766"/>
    <property type="match status" value="1"/>
</dbReference>